<dbReference type="Gene3D" id="1.10.10.60">
    <property type="entry name" value="Homeodomain-like"/>
    <property type="match status" value="1"/>
</dbReference>
<feature type="domain" description="HTH tetR-type" evidence="5">
    <location>
        <begin position="5"/>
        <end position="65"/>
    </location>
</feature>
<dbReference type="Gene3D" id="1.10.357.10">
    <property type="entry name" value="Tetracycline Repressor, domain 2"/>
    <property type="match status" value="1"/>
</dbReference>
<dbReference type="RefSeq" id="WP_149431524.1">
    <property type="nucleotide sequence ID" value="NZ_VLNY01000008.1"/>
</dbReference>
<dbReference type="EMBL" id="VLNY01000008">
    <property type="protein sequence ID" value="KAA0021657.1"/>
    <property type="molecule type" value="Genomic_DNA"/>
</dbReference>
<evidence type="ECO:0000313" key="7">
    <source>
        <dbReference type="Proteomes" id="UP000322244"/>
    </source>
</evidence>
<dbReference type="SUPFAM" id="SSF48498">
    <property type="entry name" value="Tetracyclin repressor-like, C-terminal domain"/>
    <property type="match status" value="1"/>
</dbReference>
<dbReference type="OrthoDB" id="71867at2"/>
<accession>A0A5A7S9Z5</accession>
<name>A0A5A7S9Z5_9NOCA</name>
<dbReference type="PROSITE" id="PS50977">
    <property type="entry name" value="HTH_TETR_2"/>
    <property type="match status" value="1"/>
</dbReference>
<dbReference type="InterPro" id="IPR036271">
    <property type="entry name" value="Tet_transcr_reg_TetR-rel_C_sf"/>
</dbReference>
<keyword evidence="3" id="KW-0804">Transcription</keyword>
<evidence type="ECO:0000256" key="2">
    <source>
        <dbReference type="ARBA" id="ARBA00023125"/>
    </source>
</evidence>
<protein>
    <submittedName>
        <fullName evidence="6">TetR/AcrR family transcriptional regulator</fullName>
    </submittedName>
</protein>
<keyword evidence="1" id="KW-0805">Transcription regulation</keyword>
<comment type="caution">
    <text evidence="6">The sequence shown here is derived from an EMBL/GenBank/DDBJ whole genome shotgun (WGS) entry which is preliminary data.</text>
</comment>
<evidence type="ECO:0000256" key="4">
    <source>
        <dbReference type="PROSITE-ProRule" id="PRU00335"/>
    </source>
</evidence>
<evidence type="ECO:0000256" key="1">
    <source>
        <dbReference type="ARBA" id="ARBA00023015"/>
    </source>
</evidence>
<keyword evidence="2 4" id="KW-0238">DNA-binding</keyword>
<proteinExistence type="predicted"/>
<sequence length="191" mass="20691">MARAGLTQIKLVTAAGDLADRIGFDNVTIAALARGFGIKDASIYSHIKNLHDLRVQVALSAAQDFADRIGAAVAGRSGKDALVAFADAYREFAVHHPGRYAATQMQLDATTAESSPAYRRILDTTYALFHGYGLTEPDLTDAVRLLRSFFHGFAALEASGGFGHPRGLATSWQRDLDALDFTLRHWSSTHD</sequence>
<dbReference type="Pfam" id="PF13305">
    <property type="entry name" value="TetR_C_33"/>
    <property type="match status" value="1"/>
</dbReference>
<reference evidence="6 7" key="1">
    <citation type="submission" date="2019-07" db="EMBL/GenBank/DDBJ databases">
        <title>Rhodococcus cavernicolus sp. nov., isolated from a cave.</title>
        <authorList>
            <person name="Lee S.D."/>
        </authorList>
    </citation>
    <scope>NUCLEOTIDE SEQUENCE [LARGE SCALE GENOMIC DNA]</scope>
    <source>
        <strain evidence="6 7">C1-24</strain>
    </source>
</reference>
<evidence type="ECO:0000256" key="3">
    <source>
        <dbReference type="ARBA" id="ARBA00023163"/>
    </source>
</evidence>
<evidence type="ECO:0000313" key="6">
    <source>
        <dbReference type="EMBL" id="KAA0021657.1"/>
    </source>
</evidence>
<dbReference type="SUPFAM" id="SSF46689">
    <property type="entry name" value="Homeodomain-like"/>
    <property type="match status" value="1"/>
</dbReference>
<gene>
    <name evidence="6" type="ORF">FOY51_17355</name>
</gene>
<dbReference type="GO" id="GO:0003677">
    <property type="term" value="F:DNA binding"/>
    <property type="evidence" value="ECO:0007669"/>
    <property type="project" value="UniProtKB-UniRule"/>
</dbReference>
<dbReference type="AlphaFoldDB" id="A0A5A7S9Z5"/>
<feature type="DNA-binding region" description="H-T-H motif" evidence="4">
    <location>
        <begin position="28"/>
        <end position="47"/>
    </location>
</feature>
<organism evidence="6 7">
    <name type="scientific">Antrihabitans cavernicola</name>
    <dbReference type="NCBI Taxonomy" id="2495913"/>
    <lineage>
        <taxon>Bacteria</taxon>
        <taxon>Bacillati</taxon>
        <taxon>Actinomycetota</taxon>
        <taxon>Actinomycetes</taxon>
        <taxon>Mycobacteriales</taxon>
        <taxon>Nocardiaceae</taxon>
        <taxon>Antrihabitans</taxon>
    </lineage>
</organism>
<keyword evidence="7" id="KW-1185">Reference proteome</keyword>
<dbReference type="InterPro" id="IPR009057">
    <property type="entry name" value="Homeodomain-like_sf"/>
</dbReference>
<dbReference type="InterPro" id="IPR001647">
    <property type="entry name" value="HTH_TetR"/>
</dbReference>
<dbReference type="Proteomes" id="UP000322244">
    <property type="component" value="Unassembled WGS sequence"/>
</dbReference>
<evidence type="ECO:0000259" key="5">
    <source>
        <dbReference type="PROSITE" id="PS50977"/>
    </source>
</evidence>
<dbReference type="InterPro" id="IPR025996">
    <property type="entry name" value="MT1864/Rv1816-like_C"/>
</dbReference>